<organism evidence="2 3">
    <name type="scientific">Streblomastix strix</name>
    <dbReference type="NCBI Taxonomy" id="222440"/>
    <lineage>
        <taxon>Eukaryota</taxon>
        <taxon>Metamonada</taxon>
        <taxon>Preaxostyla</taxon>
        <taxon>Oxymonadida</taxon>
        <taxon>Streblomastigidae</taxon>
        <taxon>Streblomastix</taxon>
    </lineage>
</organism>
<evidence type="ECO:0000313" key="3">
    <source>
        <dbReference type="Proteomes" id="UP000324800"/>
    </source>
</evidence>
<feature type="transmembrane region" description="Helical" evidence="1">
    <location>
        <begin position="146"/>
        <end position="165"/>
    </location>
</feature>
<keyword evidence="1" id="KW-1133">Transmembrane helix</keyword>
<keyword evidence="1" id="KW-0472">Membrane</keyword>
<feature type="transmembrane region" description="Helical" evidence="1">
    <location>
        <begin position="185"/>
        <end position="205"/>
    </location>
</feature>
<dbReference type="Proteomes" id="UP000324800">
    <property type="component" value="Unassembled WGS sequence"/>
</dbReference>
<evidence type="ECO:0000313" key="2">
    <source>
        <dbReference type="EMBL" id="KAA6392112.1"/>
    </source>
</evidence>
<name>A0A5J4WC27_9EUKA</name>
<protein>
    <submittedName>
        <fullName evidence="2">Uncharacterized protein</fullName>
    </submittedName>
</protein>
<accession>A0A5J4WC27</accession>
<gene>
    <name evidence="2" type="ORF">EZS28_012360</name>
</gene>
<dbReference type="AlphaFoldDB" id="A0A5J4WC27"/>
<evidence type="ECO:0000256" key="1">
    <source>
        <dbReference type="SAM" id="Phobius"/>
    </source>
</evidence>
<dbReference type="EMBL" id="SNRW01002653">
    <property type="protein sequence ID" value="KAA6392112.1"/>
    <property type="molecule type" value="Genomic_DNA"/>
</dbReference>
<keyword evidence="1" id="KW-0812">Transmembrane</keyword>
<comment type="caution">
    <text evidence="2">The sequence shown here is derived from an EMBL/GenBank/DDBJ whole genome shotgun (WGS) entry which is preliminary data.</text>
</comment>
<reference evidence="2 3" key="1">
    <citation type="submission" date="2019-03" db="EMBL/GenBank/DDBJ databases">
        <title>Single cell metagenomics reveals metabolic interactions within the superorganism composed of flagellate Streblomastix strix and complex community of Bacteroidetes bacteria on its surface.</title>
        <authorList>
            <person name="Treitli S.C."/>
            <person name="Kolisko M."/>
            <person name="Husnik F."/>
            <person name="Keeling P."/>
            <person name="Hampl V."/>
        </authorList>
    </citation>
    <scope>NUCLEOTIDE SEQUENCE [LARGE SCALE GENOMIC DNA]</scope>
    <source>
        <strain evidence="2">ST1C</strain>
    </source>
</reference>
<proteinExistence type="predicted"/>
<sequence length="359" mass="39843">MSTYSGIARVPIALSYPIKLVGLAFSQLSNPAPIFVLVADASFIGTAALRSNALINKFFPYYALFKLLVVIEQLVPVKSYQVSVPSVRLRYILPPSLEVLGTVQLVNVDSLPIIDTLPDAPLLNDAYIAQPFPFIHEHEVNEHPSLIVNLLLPFYSQLIAASFPIPVRETLLNALPLICTSPAPLFTLITLLLAILILFTYKLFILKLPTFSYSSPTDIGDEPDVIIIKQLSIDVFVDPVDPVITYPLPAFVLIENEMQLNWTGPFVMENFPAISIKNIDGEVDVSPVDVSEFYIYIPVFVNPTNSLNLYPVIITTFLLVAPPLRSIAYSTVKHSHPQCPQKEMSFPDPIQKGEIELIK</sequence>